<dbReference type="Proteomes" id="UP001066276">
    <property type="component" value="Chromosome 8"/>
</dbReference>
<gene>
    <name evidence="2" type="ORF">NDU88_004829</name>
</gene>
<dbReference type="AlphaFoldDB" id="A0AAV7NTL8"/>
<accession>A0AAV7NTL8</accession>
<reference evidence="2" key="1">
    <citation type="journal article" date="2022" name="bioRxiv">
        <title>Sequencing and chromosome-scale assembly of the giantPleurodeles waltlgenome.</title>
        <authorList>
            <person name="Brown T."/>
            <person name="Elewa A."/>
            <person name="Iarovenko S."/>
            <person name="Subramanian E."/>
            <person name="Araus A.J."/>
            <person name="Petzold A."/>
            <person name="Susuki M."/>
            <person name="Suzuki K.-i.T."/>
            <person name="Hayashi T."/>
            <person name="Toyoda A."/>
            <person name="Oliveira C."/>
            <person name="Osipova E."/>
            <person name="Leigh N.D."/>
            <person name="Simon A."/>
            <person name="Yun M.H."/>
        </authorList>
    </citation>
    <scope>NUCLEOTIDE SEQUENCE</scope>
    <source>
        <strain evidence="2">20211129_DDA</strain>
        <tissue evidence="2">Liver</tissue>
    </source>
</reference>
<organism evidence="2 3">
    <name type="scientific">Pleurodeles waltl</name>
    <name type="common">Iberian ribbed newt</name>
    <dbReference type="NCBI Taxonomy" id="8319"/>
    <lineage>
        <taxon>Eukaryota</taxon>
        <taxon>Metazoa</taxon>
        <taxon>Chordata</taxon>
        <taxon>Craniata</taxon>
        <taxon>Vertebrata</taxon>
        <taxon>Euteleostomi</taxon>
        <taxon>Amphibia</taxon>
        <taxon>Batrachia</taxon>
        <taxon>Caudata</taxon>
        <taxon>Salamandroidea</taxon>
        <taxon>Salamandridae</taxon>
        <taxon>Pleurodelinae</taxon>
        <taxon>Pleurodeles</taxon>
    </lineage>
</organism>
<dbReference type="EMBL" id="JANPWB010000012">
    <property type="protein sequence ID" value="KAJ1116623.1"/>
    <property type="molecule type" value="Genomic_DNA"/>
</dbReference>
<evidence type="ECO:0000313" key="3">
    <source>
        <dbReference type="Proteomes" id="UP001066276"/>
    </source>
</evidence>
<feature type="compositionally biased region" description="Basic and acidic residues" evidence="1">
    <location>
        <begin position="7"/>
        <end position="17"/>
    </location>
</feature>
<sequence>MASQRQNKKEGSLKDLFNKTPAKKALPSGSPVAEGGDMMEPGALGDGEAPLTRTFMEKLFRSLREDFATLKQEIAAEVK</sequence>
<name>A0AAV7NTL8_PLEWA</name>
<comment type="caution">
    <text evidence="2">The sequence shown here is derived from an EMBL/GenBank/DDBJ whole genome shotgun (WGS) entry which is preliminary data.</text>
</comment>
<evidence type="ECO:0000313" key="2">
    <source>
        <dbReference type="EMBL" id="KAJ1116623.1"/>
    </source>
</evidence>
<evidence type="ECO:0000256" key="1">
    <source>
        <dbReference type="SAM" id="MobiDB-lite"/>
    </source>
</evidence>
<keyword evidence="3" id="KW-1185">Reference proteome</keyword>
<feature type="region of interest" description="Disordered" evidence="1">
    <location>
        <begin position="1"/>
        <end position="48"/>
    </location>
</feature>
<proteinExistence type="predicted"/>
<protein>
    <submittedName>
        <fullName evidence="2">Uncharacterized protein</fullName>
    </submittedName>
</protein>